<protein>
    <submittedName>
        <fullName evidence="2">Uncharacterized protein</fullName>
    </submittedName>
</protein>
<dbReference type="OrthoDB" id="8926484at2"/>
<dbReference type="Proteomes" id="UP000000383">
    <property type="component" value="Chromosome"/>
</dbReference>
<evidence type="ECO:0000313" key="2">
    <source>
        <dbReference type="EMBL" id="ADI29348.1"/>
    </source>
</evidence>
<dbReference type="AlphaFoldDB" id="D7DPX7"/>
<dbReference type="STRING" id="666681.M301_0964"/>
<gene>
    <name evidence="2" type="ordered locus">M301_0964</name>
</gene>
<reference evidence="3" key="1">
    <citation type="submission" date="2010-05" db="EMBL/GenBank/DDBJ databases">
        <title>Complete sequence of Methylotenera sp. 301.</title>
        <authorList>
            <person name="Lucas S."/>
            <person name="Copeland A."/>
            <person name="Lapidus A."/>
            <person name="Cheng J.-F."/>
            <person name="Bruce D."/>
            <person name="Goodwin L."/>
            <person name="Pitluck S."/>
            <person name="Clum A."/>
            <person name="Land M."/>
            <person name="Hauser L."/>
            <person name="Kyrpides N."/>
            <person name="Ivanova N."/>
            <person name="Chistoservova L."/>
            <person name="Kalyuzhnaya M."/>
            <person name="Woyke T."/>
        </authorList>
    </citation>
    <scope>NUCLEOTIDE SEQUENCE [LARGE SCALE GENOMIC DNA]</scope>
    <source>
        <strain evidence="3">301</strain>
    </source>
</reference>
<keyword evidence="3" id="KW-1185">Reference proteome</keyword>
<name>D7DPX7_METV0</name>
<feature type="signal peptide" evidence="1">
    <location>
        <begin position="1"/>
        <end position="26"/>
    </location>
</feature>
<dbReference type="KEGG" id="meh:M301_0964"/>
<accession>D7DPX7</accession>
<evidence type="ECO:0000313" key="3">
    <source>
        <dbReference type="Proteomes" id="UP000000383"/>
    </source>
</evidence>
<evidence type="ECO:0000256" key="1">
    <source>
        <dbReference type="SAM" id="SignalP"/>
    </source>
</evidence>
<dbReference type="RefSeq" id="WP_013147664.1">
    <property type="nucleotide sequence ID" value="NC_014207.1"/>
</dbReference>
<sequence length="145" mass="15908" precursor="true">MKIVKSLLTGLMGVMAIFAITNTAYADEVNTEQPAYINGGIGQEEADDMRLHAGEYNLRLYFSEAKQGQSISDVTVTVTDKKGNVKLEVADAGPMLFVHMENGIYKITSQHNGVIFSKTVKILNRKGVNVHLNWKNSAADATDEM</sequence>
<keyword evidence="1" id="KW-0732">Signal</keyword>
<dbReference type="EMBL" id="CP002056">
    <property type="protein sequence ID" value="ADI29348.1"/>
    <property type="molecule type" value="Genomic_DNA"/>
</dbReference>
<proteinExistence type="predicted"/>
<dbReference type="HOGENOM" id="CLU_121829_0_0_4"/>
<organism evidence="2 3">
    <name type="scientific">Methylotenera versatilis (strain 301)</name>
    <dbReference type="NCBI Taxonomy" id="666681"/>
    <lineage>
        <taxon>Bacteria</taxon>
        <taxon>Pseudomonadati</taxon>
        <taxon>Pseudomonadota</taxon>
        <taxon>Betaproteobacteria</taxon>
        <taxon>Nitrosomonadales</taxon>
        <taxon>Methylophilaceae</taxon>
        <taxon>Methylotenera</taxon>
    </lineage>
</organism>
<reference evidence="2 3" key="2">
    <citation type="journal article" date="2011" name="J. Bacteriol.">
        <title>Genomes of three methylotrophs from a single niche uncover genetic and metabolic divergence of Methylophilaceae.</title>
        <authorList>
            <person name="Lapidus A."/>
            <person name="Clum A."/>
            <person name="Labutti K."/>
            <person name="Kaluzhnaya M.G."/>
            <person name="Lim S."/>
            <person name="Beck D.A."/>
            <person name="Glavina Del Rio T."/>
            <person name="Nolan M."/>
            <person name="Mavromatis K."/>
            <person name="Huntemann M."/>
            <person name="Lucas S."/>
            <person name="Lidstrom M.E."/>
            <person name="Ivanova N."/>
            <person name="Chistoserdova L."/>
        </authorList>
    </citation>
    <scope>NUCLEOTIDE SEQUENCE [LARGE SCALE GENOMIC DNA]</scope>
    <source>
        <strain evidence="2 3">301</strain>
    </source>
</reference>
<feature type="chain" id="PRO_5003094636" evidence="1">
    <location>
        <begin position="27"/>
        <end position="145"/>
    </location>
</feature>